<accession>A0A6A5SK02</accession>
<evidence type="ECO:0000313" key="1">
    <source>
        <dbReference type="EMBL" id="KAF1939759.1"/>
    </source>
</evidence>
<gene>
    <name evidence="1" type="ORF">EJ02DRAFT_456638</name>
</gene>
<organism evidence="1 2">
    <name type="scientific">Clathrospora elynae</name>
    <dbReference type="NCBI Taxonomy" id="706981"/>
    <lineage>
        <taxon>Eukaryota</taxon>
        <taxon>Fungi</taxon>
        <taxon>Dikarya</taxon>
        <taxon>Ascomycota</taxon>
        <taxon>Pezizomycotina</taxon>
        <taxon>Dothideomycetes</taxon>
        <taxon>Pleosporomycetidae</taxon>
        <taxon>Pleosporales</taxon>
        <taxon>Diademaceae</taxon>
        <taxon>Clathrospora</taxon>
    </lineage>
</organism>
<evidence type="ECO:0000313" key="2">
    <source>
        <dbReference type="Proteomes" id="UP000800038"/>
    </source>
</evidence>
<dbReference type="AlphaFoldDB" id="A0A6A5SK02"/>
<sequence>MRTPLSEPHHLQNTLTEPRYCQLPLSRRLAEFKVADAHAVPDGALPDARLGQPSSHHHPEQTGELLLPLGPFCPFLIGVATPPPAISLQRCPRLLVFTPAFAASLTPSRPAAPLAQTSSLHRIHALHTPVPTTASTSRVSHLNLCPCLERHWRFHLLIILIRARLIRRAVFMRWRNRAPPQPRGKFGASTIPVS</sequence>
<dbReference type="Proteomes" id="UP000800038">
    <property type="component" value="Unassembled WGS sequence"/>
</dbReference>
<reference evidence="1" key="1">
    <citation type="journal article" date="2020" name="Stud. Mycol.">
        <title>101 Dothideomycetes genomes: a test case for predicting lifestyles and emergence of pathogens.</title>
        <authorList>
            <person name="Haridas S."/>
            <person name="Albert R."/>
            <person name="Binder M."/>
            <person name="Bloem J."/>
            <person name="Labutti K."/>
            <person name="Salamov A."/>
            <person name="Andreopoulos B."/>
            <person name="Baker S."/>
            <person name="Barry K."/>
            <person name="Bills G."/>
            <person name="Bluhm B."/>
            <person name="Cannon C."/>
            <person name="Castanera R."/>
            <person name="Culley D."/>
            <person name="Daum C."/>
            <person name="Ezra D."/>
            <person name="Gonzalez J."/>
            <person name="Henrissat B."/>
            <person name="Kuo A."/>
            <person name="Liang C."/>
            <person name="Lipzen A."/>
            <person name="Lutzoni F."/>
            <person name="Magnuson J."/>
            <person name="Mondo S."/>
            <person name="Nolan M."/>
            <person name="Ohm R."/>
            <person name="Pangilinan J."/>
            <person name="Park H.-J."/>
            <person name="Ramirez L."/>
            <person name="Alfaro M."/>
            <person name="Sun H."/>
            <person name="Tritt A."/>
            <person name="Yoshinaga Y."/>
            <person name="Zwiers L.-H."/>
            <person name="Turgeon B."/>
            <person name="Goodwin S."/>
            <person name="Spatafora J."/>
            <person name="Crous P."/>
            <person name="Grigoriev I."/>
        </authorList>
    </citation>
    <scope>NUCLEOTIDE SEQUENCE</scope>
    <source>
        <strain evidence="1">CBS 161.51</strain>
    </source>
</reference>
<name>A0A6A5SK02_9PLEO</name>
<keyword evidence="2" id="KW-1185">Reference proteome</keyword>
<dbReference type="EMBL" id="ML976075">
    <property type="protein sequence ID" value="KAF1939759.1"/>
    <property type="molecule type" value="Genomic_DNA"/>
</dbReference>
<proteinExistence type="predicted"/>
<protein>
    <submittedName>
        <fullName evidence="1">Uncharacterized protein</fullName>
    </submittedName>
</protein>